<dbReference type="EMBL" id="KB445801">
    <property type="protein sequence ID" value="EMD35079.1"/>
    <property type="molecule type" value="Genomic_DNA"/>
</dbReference>
<gene>
    <name evidence="1" type="ORF">CERSUDRAFT_66899</name>
</gene>
<protein>
    <submittedName>
        <fullName evidence="1">Uncharacterized protein</fullName>
    </submittedName>
</protein>
<organism evidence="1 2">
    <name type="scientific">Ceriporiopsis subvermispora (strain B)</name>
    <name type="common">White-rot fungus</name>
    <name type="synonym">Gelatoporia subvermispora</name>
    <dbReference type="NCBI Taxonomy" id="914234"/>
    <lineage>
        <taxon>Eukaryota</taxon>
        <taxon>Fungi</taxon>
        <taxon>Dikarya</taxon>
        <taxon>Basidiomycota</taxon>
        <taxon>Agaricomycotina</taxon>
        <taxon>Agaricomycetes</taxon>
        <taxon>Polyporales</taxon>
        <taxon>Gelatoporiaceae</taxon>
        <taxon>Gelatoporia</taxon>
    </lineage>
</organism>
<evidence type="ECO:0000313" key="2">
    <source>
        <dbReference type="Proteomes" id="UP000016930"/>
    </source>
</evidence>
<reference evidence="1 2" key="1">
    <citation type="journal article" date="2012" name="Proc. Natl. Acad. Sci. U.S.A.">
        <title>Comparative genomics of Ceriporiopsis subvermispora and Phanerochaete chrysosporium provide insight into selective ligninolysis.</title>
        <authorList>
            <person name="Fernandez-Fueyo E."/>
            <person name="Ruiz-Duenas F.J."/>
            <person name="Ferreira P."/>
            <person name="Floudas D."/>
            <person name="Hibbett D.S."/>
            <person name="Canessa P."/>
            <person name="Larrondo L.F."/>
            <person name="James T.Y."/>
            <person name="Seelenfreund D."/>
            <person name="Lobos S."/>
            <person name="Polanco R."/>
            <person name="Tello M."/>
            <person name="Honda Y."/>
            <person name="Watanabe T."/>
            <person name="Watanabe T."/>
            <person name="Ryu J.S."/>
            <person name="Kubicek C.P."/>
            <person name="Schmoll M."/>
            <person name="Gaskell J."/>
            <person name="Hammel K.E."/>
            <person name="St John F.J."/>
            <person name="Vanden Wymelenberg A."/>
            <person name="Sabat G."/>
            <person name="Splinter BonDurant S."/>
            <person name="Syed K."/>
            <person name="Yadav J.S."/>
            <person name="Doddapaneni H."/>
            <person name="Subramanian V."/>
            <person name="Lavin J.L."/>
            <person name="Oguiza J.A."/>
            <person name="Perez G."/>
            <person name="Pisabarro A.G."/>
            <person name="Ramirez L."/>
            <person name="Santoyo F."/>
            <person name="Master E."/>
            <person name="Coutinho P.M."/>
            <person name="Henrissat B."/>
            <person name="Lombard V."/>
            <person name="Magnuson J.K."/>
            <person name="Kuees U."/>
            <person name="Hori C."/>
            <person name="Igarashi K."/>
            <person name="Samejima M."/>
            <person name="Held B.W."/>
            <person name="Barry K.W."/>
            <person name="LaButti K.M."/>
            <person name="Lapidus A."/>
            <person name="Lindquist E.A."/>
            <person name="Lucas S.M."/>
            <person name="Riley R."/>
            <person name="Salamov A.A."/>
            <person name="Hoffmeister D."/>
            <person name="Schwenk D."/>
            <person name="Hadar Y."/>
            <person name="Yarden O."/>
            <person name="de Vries R.P."/>
            <person name="Wiebenga A."/>
            <person name="Stenlid J."/>
            <person name="Eastwood D."/>
            <person name="Grigoriev I.V."/>
            <person name="Berka R.M."/>
            <person name="Blanchette R.A."/>
            <person name="Kersten P."/>
            <person name="Martinez A.T."/>
            <person name="Vicuna R."/>
            <person name="Cullen D."/>
        </authorList>
    </citation>
    <scope>NUCLEOTIDE SEQUENCE [LARGE SCALE GENOMIC DNA]</scope>
    <source>
        <strain evidence="1 2">B</strain>
    </source>
</reference>
<proteinExistence type="predicted"/>
<dbReference type="AlphaFoldDB" id="M2PGF0"/>
<evidence type="ECO:0000313" key="1">
    <source>
        <dbReference type="EMBL" id="EMD35079.1"/>
    </source>
</evidence>
<dbReference type="HOGENOM" id="CLU_021108_2_0_1"/>
<sequence>MGIFNEAIPNPGASHGNYAKNLFHLGFGLPLWHPRPLKTGDILIGDVGFMRHGIIYKLFNATTPADNDLASREVDLVDRGAPTPLGVAIDNSKLCVGTVLPAVLCDLDTFPAAGADAKGGVFLATKGPSGSALVIPDGARRVHLNPESIHDVITLIRQHHRAWHARASNFDCITSASHTLVLVTGYVHSARWSAATFDHANTPDGRRPAPFGTMASTCVGLQRRDAPFTRR</sequence>
<dbReference type="STRING" id="914234.M2PGF0"/>
<dbReference type="Proteomes" id="UP000016930">
    <property type="component" value="Unassembled WGS sequence"/>
</dbReference>
<keyword evidence="2" id="KW-1185">Reference proteome</keyword>
<dbReference type="OrthoDB" id="2757090at2759"/>
<accession>M2PGF0</accession>
<name>M2PGF0_CERS8</name>